<dbReference type="InterPro" id="IPR003996">
    <property type="entry name" value="RTX_toxin-activating_protC_bac"/>
</dbReference>
<evidence type="ECO:0000313" key="4">
    <source>
        <dbReference type="Proteomes" id="UP001222680"/>
    </source>
</evidence>
<dbReference type="GeneID" id="69540188"/>
<name>A0ABY8GIW9_EDWIC</name>
<sequence length="175" mass="20589">MEWHGFTVQCPLVLGGSVNEAEVLGATVWLWMHSVRHREAPLEALPELLLPAIRQRQYVLACQDSRPVFFMSWAWLDAQAEQHYLTRWPLLVPEAAWQSGERMWVIDWVAPFGHTRQMTRLLRSELFPTHCLRSLWHRGAERGKRVKCFWGDRVSQDALRTWRHNYPLCADVIEC</sequence>
<protein>
    <recommendedName>
        <fullName evidence="2">RTX toxin-activating lysine-acyltransferase</fullName>
        <ecNumber evidence="2">2.3.1.-</ecNumber>
    </recommendedName>
</protein>
<keyword evidence="2" id="KW-0963">Cytoplasm</keyword>
<comment type="function">
    <text evidence="2">Involved in fatty acylation of protoxin at internal lysine residues, thereby converting it to the active toxin.</text>
</comment>
<dbReference type="Proteomes" id="UP001222680">
    <property type="component" value="Chromosome"/>
</dbReference>
<dbReference type="EC" id="2.3.1.-" evidence="2"/>
<accession>A0ABY8GIW9</accession>
<keyword evidence="2" id="KW-0808">Transferase</keyword>
<evidence type="ECO:0000256" key="1">
    <source>
        <dbReference type="ARBA" id="ARBA00005686"/>
    </source>
</evidence>
<dbReference type="PRINTS" id="PR01489">
    <property type="entry name" value="RTXTOXINC"/>
</dbReference>
<evidence type="ECO:0000256" key="2">
    <source>
        <dbReference type="RuleBase" id="RU368102"/>
    </source>
</evidence>
<keyword evidence="2" id="KW-0012">Acyltransferase</keyword>
<dbReference type="Pfam" id="PF02794">
    <property type="entry name" value="HlyC"/>
    <property type="match status" value="1"/>
</dbReference>
<proteinExistence type="inferred from homology"/>
<comment type="similarity">
    <text evidence="1 2">Belongs to the RTX toxin acyltransferase family.</text>
</comment>
<dbReference type="RefSeq" id="WP_015872543.1">
    <property type="nucleotide sequence ID" value="NZ_AP028097.1"/>
</dbReference>
<organism evidence="3 4">
    <name type="scientific">Edwardsiella ictaluri</name>
    <dbReference type="NCBI Taxonomy" id="67780"/>
    <lineage>
        <taxon>Bacteria</taxon>
        <taxon>Pseudomonadati</taxon>
        <taxon>Pseudomonadota</taxon>
        <taxon>Gammaproteobacteria</taxon>
        <taxon>Enterobacterales</taxon>
        <taxon>Hafniaceae</taxon>
        <taxon>Edwardsiella</taxon>
    </lineage>
</organism>
<gene>
    <name evidence="3" type="ORF">MAY91_03945</name>
</gene>
<comment type="subcellular location">
    <subcellularLocation>
        <location evidence="2">Cytoplasm</location>
    </subcellularLocation>
</comment>
<keyword evidence="2" id="KW-0204">Cytolysis</keyword>
<reference evidence="3 4" key="1">
    <citation type="submission" date="2022-02" db="EMBL/GenBank/DDBJ databases">
        <title>Phenotypic, genotypic and serological characterization of Edwardsiella ictaluri from catfish and ornamental fish species.</title>
        <authorList>
            <person name="Rose D."/>
            <person name="Tekedar H.C."/>
            <person name="Waldbieser G.C."/>
            <person name="Aarattuthodi S."/>
            <person name="Griffin M.J."/>
        </authorList>
    </citation>
    <scope>NUCLEOTIDE SEQUENCE [LARGE SCALE GENOMIC DNA]</scope>
    <source>
        <strain evidence="3 4">13 TAL-140 K3</strain>
    </source>
</reference>
<evidence type="ECO:0000313" key="3">
    <source>
        <dbReference type="EMBL" id="WFN97248.1"/>
    </source>
</evidence>
<dbReference type="EMBL" id="CP092014">
    <property type="protein sequence ID" value="WFN97248.1"/>
    <property type="molecule type" value="Genomic_DNA"/>
</dbReference>
<keyword evidence="4" id="KW-1185">Reference proteome</keyword>